<proteinExistence type="inferred from homology"/>
<feature type="transmembrane region" description="Helical" evidence="11">
    <location>
        <begin position="66"/>
        <end position="86"/>
    </location>
</feature>
<dbReference type="PROSITE" id="PS51371">
    <property type="entry name" value="CBS"/>
    <property type="match status" value="2"/>
</dbReference>
<evidence type="ECO:0000256" key="7">
    <source>
        <dbReference type="ARBA" id="ARBA00023122"/>
    </source>
</evidence>
<evidence type="ECO:0000256" key="8">
    <source>
        <dbReference type="ARBA" id="ARBA00023136"/>
    </source>
</evidence>
<dbReference type="FunFam" id="3.10.580.10:FF:000002">
    <property type="entry name" value="Magnesium/cobalt efflux protein CorC"/>
    <property type="match status" value="1"/>
</dbReference>
<feature type="domain" description="CBS" evidence="12">
    <location>
        <begin position="289"/>
        <end position="346"/>
    </location>
</feature>
<reference evidence="14 15" key="1">
    <citation type="journal article" date="2011" name="J. Bacteriol.">
        <title>Genome sequence of the nonpathogenic Listeria monocytogenes serovar 4a strain M7.</title>
        <authorList>
            <person name="Chen J."/>
            <person name="Xia Y."/>
            <person name="Cheng C."/>
            <person name="Fang C."/>
            <person name="Shan Y."/>
            <person name="Jin G."/>
            <person name="Fang W."/>
        </authorList>
    </citation>
    <scope>NUCLEOTIDE SEQUENCE [LARGE SCALE GENOMIC DNA]</scope>
    <source>
        <strain evidence="14 15">M7</strain>
    </source>
</reference>
<dbReference type="CDD" id="cd04590">
    <property type="entry name" value="CBS_pair_CorC_HlyC_assoc"/>
    <property type="match status" value="1"/>
</dbReference>
<dbReference type="HOGENOM" id="CLU_015237_4_0_9"/>
<dbReference type="RefSeq" id="WP_014589149.1">
    <property type="nucleotide sequence ID" value="NC_017537.1"/>
</dbReference>
<sequence>MNPDPESQQIILQLILIVVLTMLNAFFASAEMALVSLNKNRVKSQAETGDKKAVMLAKLVDDPSKFLATIQVGITLAGFFSSASAATSIATRLESVFGGSSFAKELSIIVVTIVLSYITLVFGELYPKRLALQKSEKIARVSVRPIMAVGVVLRPFVKFLSFSTDILVKLTRMEKNTDNEKMTREEMQLLIETGRRDGVIEVEELQMLRGVFEMDNKYAREVMVPRTDAFMVDAEIESEELCDALLSENFSRVPVYTGDQDSVLGILHMKDFFAEARKSGFENIDVKALVKDAYFAQETMFIDDLLKNMQRTRNQMAILMDEYGGVAGIVTVEDLLEEIVGEIDDENDVFSDEVKKIDETTFIVEGRMPLDDFNEMFHVELPSRGVDTVAGFVLTLTGTIPEEDDKVVVEYGTLRFTVEEMNDARLVSVRVEKDIQTSELEQMA</sequence>
<dbReference type="InterPro" id="IPR046342">
    <property type="entry name" value="CBS_dom_sf"/>
</dbReference>
<dbReference type="Pfam" id="PF00571">
    <property type="entry name" value="CBS"/>
    <property type="match status" value="2"/>
</dbReference>
<dbReference type="PANTHER" id="PTHR43099">
    <property type="entry name" value="UPF0053 PROTEIN YRKA"/>
    <property type="match status" value="1"/>
</dbReference>
<evidence type="ECO:0000256" key="9">
    <source>
        <dbReference type="PROSITE-ProRule" id="PRU00703"/>
    </source>
</evidence>
<name>A0A0E0UZT5_LISMM</name>
<dbReference type="GO" id="GO:0005886">
    <property type="term" value="C:plasma membrane"/>
    <property type="evidence" value="ECO:0007669"/>
    <property type="project" value="UniProtKB-SubCell"/>
</dbReference>
<dbReference type="InterPro" id="IPR016169">
    <property type="entry name" value="FAD-bd_PCMH_sub2"/>
</dbReference>
<keyword evidence="4 10" id="KW-0812">Transmembrane</keyword>
<protein>
    <recommendedName>
        <fullName evidence="16">HlyC/CorC family transporter</fullName>
    </recommendedName>
</protein>
<dbReference type="KEGG" id="lmq:LMM7_2849"/>
<comment type="subcellular location">
    <subcellularLocation>
        <location evidence="1">Cell membrane</location>
        <topology evidence="1">Multi-pass membrane protein</topology>
    </subcellularLocation>
</comment>
<dbReference type="Gene3D" id="3.10.580.10">
    <property type="entry name" value="CBS-domain"/>
    <property type="match status" value="1"/>
</dbReference>
<dbReference type="GO" id="GO:0050660">
    <property type="term" value="F:flavin adenine dinucleotide binding"/>
    <property type="evidence" value="ECO:0007669"/>
    <property type="project" value="InterPro"/>
</dbReference>
<dbReference type="Gene3D" id="3.30.465.10">
    <property type="match status" value="1"/>
</dbReference>
<dbReference type="InterPro" id="IPR051676">
    <property type="entry name" value="UPF0053_domain"/>
</dbReference>
<dbReference type="Proteomes" id="UP000000486">
    <property type="component" value="Chromosome"/>
</dbReference>
<dbReference type="InterPro" id="IPR002550">
    <property type="entry name" value="CNNM"/>
</dbReference>
<keyword evidence="5" id="KW-0677">Repeat</keyword>
<evidence type="ECO:0000256" key="6">
    <source>
        <dbReference type="ARBA" id="ARBA00022989"/>
    </source>
</evidence>
<dbReference type="InterPro" id="IPR036318">
    <property type="entry name" value="FAD-bd_PCMH-like_sf"/>
</dbReference>
<feature type="transmembrane region" description="Helical" evidence="11">
    <location>
        <begin position="106"/>
        <end position="126"/>
    </location>
</feature>
<evidence type="ECO:0000256" key="3">
    <source>
        <dbReference type="ARBA" id="ARBA00022475"/>
    </source>
</evidence>
<gene>
    <name evidence="14" type="ordered locus">LMM7_2849</name>
</gene>
<comment type="similarity">
    <text evidence="2">Belongs to the UPF0053 family.</text>
</comment>
<evidence type="ECO:0000256" key="10">
    <source>
        <dbReference type="PROSITE-ProRule" id="PRU01193"/>
    </source>
</evidence>
<evidence type="ECO:0000256" key="4">
    <source>
        <dbReference type="ARBA" id="ARBA00022692"/>
    </source>
</evidence>
<dbReference type="AlphaFoldDB" id="A0A0E0UZT5"/>
<dbReference type="SUPFAM" id="SSF56176">
    <property type="entry name" value="FAD-binding/transporter-associated domain-like"/>
    <property type="match status" value="1"/>
</dbReference>
<keyword evidence="3" id="KW-1003">Cell membrane</keyword>
<evidence type="ECO:0000256" key="2">
    <source>
        <dbReference type="ARBA" id="ARBA00006337"/>
    </source>
</evidence>
<dbReference type="Pfam" id="PF03471">
    <property type="entry name" value="CorC_HlyC"/>
    <property type="match status" value="1"/>
</dbReference>
<dbReference type="SMART" id="SM01091">
    <property type="entry name" value="CorC_HlyC"/>
    <property type="match status" value="1"/>
</dbReference>
<evidence type="ECO:0000256" key="5">
    <source>
        <dbReference type="ARBA" id="ARBA00022737"/>
    </source>
</evidence>
<evidence type="ECO:0000256" key="11">
    <source>
        <dbReference type="SAM" id="Phobius"/>
    </source>
</evidence>
<dbReference type="InterPro" id="IPR044751">
    <property type="entry name" value="Ion_transp-like_CBS"/>
</dbReference>
<accession>A0A0E0UZT5</accession>
<evidence type="ECO:0000256" key="1">
    <source>
        <dbReference type="ARBA" id="ARBA00004651"/>
    </source>
</evidence>
<feature type="domain" description="CBS" evidence="12">
    <location>
        <begin position="223"/>
        <end position="286"/>
    </location>
</feature>
<dbReference type="PATRIC" id="fig|1030009.3.peg.2838"/>
<feature type="domain" description="CNNM transmembrane" evidence="13">
    <location>
        <begin position="6"/>
        <end position="204"/>
    </location>
</feature>
<dbReference type="PANTHER" id="PTHR43099:SF2">
    <property type="entry name" value="UPF0053 PROTEIN YRKA"/>
    <property type="match status" value="1"/>
</dbReference>
<feature type="transmembrane region" description="Helical" evidence="11">
    <location>
        <begin position="12"/>
        <end position="35"/>
    </location>
</feature>
<keyword evidence="8 10" id="KW-0472">Membrane</keyword>
<dbReference type="EMBL" id="CP002816">
    <property type="protein sequence ID" value="AEH93854.1"/>
    <property type="molecule type" value="Genomic_DNA"/>
</dbReference>
<evidence type="ECO:0000313" key="15">
    <source>
        <dbReference type="Proteomes" id="UP000000486"/>
    </source>
</evidence>
<evidence type="ECO:0000259" key="12">
    <source>
        <dbReference type="PROSITE" id="PS51371"/>
    </source>
</evidence>
<dbReference type="PROSITE" id="PS51846">
    <property type="entry name" value="CNNM"/>
    <property type="match status" value="1"/>
</dbReference>
<keyword evidence="6 10" id="KW-1133">Transmembrane helix</keyword>
<evidence type="ECO:0000313" key="14">
    <source>
        <dbReference type="EMBL" id="AEH93854.1"/>
    </source>
</evidence>
<evidence type="ECO:0000259" key="13">
    <source>
        <dbReference type="PROSITE" id="PS51846"/>
    </source>
</evidence>
<evidence type="ECO:0008006" key="16">
    <source>
        <dbReference type="Google" id="ProtNLM"/>
    </source>
</evidence>
<dbReference type="Pfam" id="PF01595">
    <property type="entry name" value="CNNM"/>
    <property type="match status" value="1"/>
</dbReference>
<dbReference type="SUPFAM" id="SSF54631">
    <property type="entry name" value="CBS-domain pair"/>
    <property type="match status" value="1"/>
</dbReference>
<keyword evidence="7 9" id="KW-0129">CBS domain</keyword>
<organism evidence="14 15">
    <name type="scientific">Listeria monocytogenes serotype 4a (strain M7)</name>
    <dbReference type="NCBI Taxonomy" id="1030009"/>
    <lineage>
        <taxon>Bacteria</taxon>
        <taxon>Bacillati</taxon>
        <taxon>Bacillota</taxon>
        <taxon>Bacilli</taxon>
        <taxon>Bacillales</taxon>
        <taxon>Listeriaceae</taxon>
        <taxon>Listeria</taxon>
    </lineage>
</organism>
<dbReference type="InterPro" id="IPR005170">
    <property type="entry name" value="Transptr-assoc_dom"/>
</dbReference>
<dbReference type="InterPro" id="IPR000644">
    <property type="entry name" value="CBS_dom"/>
</dbReference>